<organism evidence="1 2">
    <name type="scientific">Dreissena polymorpha</name>
    <name type="common">Zebra mussel</name>
    <name type="synonym">Mytilus polymorpha</name>
    <dbReference type="NCBI Taxonomy" id="45954"/>
    <lineage>
        <taxon>Eukaryota</taxon>
        <taxon>Metazoa</taxon>
        <taxon>Spiralia</taxon>
        <taxon>Lophotrochozoa</taxon>
        <taxon>Mollusca</taxon>
        <taxon>Bivalvia</taxon>
        <taxon>Autobranchia</taxon>
        <taxon>Heteroconchia</taxon>
        <taxon>Euheterodonta</taxon>
        <taxon>Imparidentia</taxon>
        <taxon>Neoheterodontei</taxon>
        <taxon>Myida</taxon>
        <taxon>Dreissenoidea</taxon>
        <taxon>Dreissenidae</taxon>
        <taxon>Dreissena</taxon>
    </lineage>
</organism>
<name>A0A9D4JZS8_DREPO</name>
<evidence type="ECO:0000313" key="2">
    <source>
        <dbReference type="Proteomes" id="UP000828390"/>
    </source>
</evidence>
<reference evidence="1" key="1">
    <citation type="journal article" date="2019" name="bioRxiv">
        <title>The Genome of the Zebra Mussel, Dreissena polymorpha: A Resource for Invasive Species Research.</title>
        <authorList>
            <person name="McCartney M.A."/>
            <person name="Auch B."/>
            <person name="Kono T."/>
            <person name="Mallez S."/>
            <person name="Zhang Y."/>
            <person name="Obille A."/>
            <person name="Becker A."/>
            <person name="Abrahante J.E."/>
            <person name="Garbe J."/>
            <person name="Badalamenti J.P."/>
            <person name="Herman A."/>
            <person name="Mangelson H."/>
            <person name="Liachko I."/>
            <person name="Sullivan S."/>
            <person name="Sone E.D."/>
            <person name="Koren S."/>
            <person name="Silverstein K.A.T."/>
            <person name="Beckman K.B."/>
            <person name="Gohl D.M."/>
        </authorList>
    </citation>
    <scope>NUCLEOTIDE SEQUENCE</scope>
    <source>
        <strain evidence="1">Duluth1</strain>
        <tissue evidence="1">Whole animal</tissue>
    </source>
</reference>
<dbReference type="AlphaFoldDB" id="A0A9D4JZS8"/>
<protein>
    <submittedName>
        <fullName evidence="1">Uncharacterized protein</fullName>
    </submittedName>
</protein>
<evidence type="ECO:0000313" key="1">
    <source>
        <dbReference type="EMBL" id="KAH3826642.1"/>
    </source>
</evidence>
<dbReference type="Proteomes" id="UP000828390">
    <property type="component" value="Unassembled WGS sequence"/>
</dbReference>
<accession>A0A9D4JZS8</accession>
<keyword evidence="2" id="KW-1185">Reference proteome</keyword>
<sequence>MVPRLSGLKPETPRSIPDQWSTCRDSKTVCDGAMTVWATAGYSQTVPECLQDRRGTCRRLPDSLRRCQTISQNGGQLLRLPDSLRRC</sequence>
<dbReference type="EMBL" id="JAIWYP010000005">
    <property type="protein sequence ID" value="KAH3826642.1"/>
    <property type="molecule type" value="Genomic_DNA"/>
</dbReference>
<proteinExistence type="predicted"/>
<reference evidence="1" key="2">
    <citation type="submission" date="2020-11" db="EMBL/GenBank/DDBJ databases">
        <authorList>
            <person name="McCartney M.A."/>
            <person name="Auch B."/>
            <person name="Kono T."/>
            <person name="Mallez S."/>
            <person name="Becker A."/>
            <person name="Gohl D.M."/>
            <person name="Silverstein K.A.T."/>
            <person name="Koren S."/>
            <person name="Bechman K.B."/>
            <person name="Herman A."/>
            <person name="Abrahante J.E."/>
            <person name="Garbe J."/>
        </authorList>
    </citation>
    <scope>NUCLEOTIDE SEQUENCE</scope>
    <source>
        <strain evidence="1">Duluth1</strain>
        <tissue evidence="1">Whole animal</tissue>
    </source>
</reference>
<comment type="caution">
    <text evidence="1">The sequence shown here is derived from an EMBL/GenBank/DDBJ whole genome shotgun (WGS) entry which is preliminary data.</text>
</comment>
<gene>
    <name evidence="1" type="ORF">DPMN_128551</name>
</gene>